<name>A0A9D1Z4D4_9BACT</name>
<feature type="transmembrane region" description="Helical" evidence="3">
    <location>
        <begin position="31"/>
        <end position="54"/>
    </location>
</feature>
<keyword evidence="2" id="KW-0378">Hydrolase</keyword>
<dbReference type="PANTHER" id="PTHR31302:SF31">
    <property type="entry name" value="PHOSPHODIESTERASE YAEI"/>
    <property type="match status" value="1"/>
</dbReference>
<dbReference type="GO" id="GO:0009245">
    <property type="term" value="P:lipid A biosynthetic process"/>
    <property type="evidence" value="ECO:0007669"/>
    <property type="project" value="TreeGrafter"/>
</dbReference>
<dbReference type="Pfam" id="PF00149">
    <property type="entry name" value="Metallophos"/>
    <property type="match status" value="1"/>
</dbReference>
<dbReference type="GO" id="GO:0046872">
    <property type="term" value="F:metal ion binding"/>
    <property type="evidence" value="ECO:0007669"/>
    <property type="project" value="UniProtKB-KW"/>
</dbReference>
<dbReference type="InterPro" id="IPR004843">
    <property type="entry name" value="Calcineurin-like_PHP"/>
</dbReference>
<keyword evidence="1" id="KW-0479">Metal-binding</keyword>
<dbReference type="Gene3D" id="3.60.21.10">
    <property type="match status" value="1"/>
</dbReference>
<dbReference type="PANTHER" id="PTHR31302">
    <property type="entry name" value="TRANSMEMBRANE PROTEIN WITH METALLOPHOSPHOESTERASE DOMAIN-RELATED"/>
    <property type="match status" value="1"/>
</dbReference>
<dbReference type="AlphaFoldDB" id="A0A9D1Z4D4"/>
<accession>A0A9D1Z4D4</accession>
<organism evidence="5 6">
    <name type="scientific">Candidatus Alistipes intestinigallinarum</name>
    <dbReference type="NCBI Taxonomy" id="2838440"/>
    <lineage>
        <taxon>Bacteria</taxon>
        <taxon>Pseudomonadati</taxon>
        <taxon>Bacteroidota</taxon>
        <taxon>Bacteroidia</taxon>
        <taxon>Bacteroidales</taxon>
        <taxon>Rikenellaceae</taxon>
        <taxon>Alistipes</taxon>
    </lineage>
</organism>
<dbReference type="SUPFAM" id="SSF56300">
    <property type="entry name" value="Metallo-dependent phosphatases"/>
    <property type="match status" value="1"/>
</dbReference>
<dbReference type="InterPro" id="IPR051158">
    <property type="entry name" value="Metallophosphoesterase_sf"/>
</dbReference>
<dbReference type="GO" id="GO:0016020">
    <property type="term" value="C:membrane"/>
    <property type="evidence" value="ECO:0007669"/>
    <property type="project" value="GOC"/>
</dbReference>
<dbReference type="InterPro" id="IPR029052">
    <property type="entry name" value="Metallo-depent_PP-like"/>
</dbReference>
<evidence type="ECO:0000259" key="4">
    <source>
        <dbReference type="Pfam" id="PF00149"/>
    </source>
</evidence>
<protein>
    <submittedName>
        <fullName evidence="5">Metallophosphoesterase</fullName>
    </submittedName>
</protein>
<feature type="transmembrane region" description="Helical" evidence="3">
    <location>
        <begin position="66"/>
        <end position="86"/>
    </location>
</feature>
<reference evidence="5" key="2">
    <citation type="submission" date="2021-04" db="EMBL/GenBank/DDBJ databases">
        <authorList>
            <person name="Gilroy R."/>
        </authorList>
    </citation>
    <scope>NUCLEOTIDE SEQUENCE</scope>
    <source>
        <strain evidence="5">5134</strain>
    </source>
</reference>
<keyword evidence="3" id="KW-0472">Membrane</keyword>
<reference evidence="5" key="1">
    <citation type="journal article" date="2021" name="PeerJ">
        <title>Extensive microbial diversity within the chicken gut microbiome revealed by metagenomics and culture.</title>
        <authorList>
            <person name="Gilroy R."/>
            <person name="Ravi A."/>
            <person name="Getino M."/>
            <person name="Pursley I."/>
            <person name="Horton D.L."/>
            <person name="Alikhan N.F."/>
            <person name="Baker D."/>
            <person name="Gharbi K."/>
            <person name="Hall N."/>
            <person name="Watson M."/>
            <person name="Adriaenssens E.M."/>
            <person name="Foster-Nyarko E."/>
            <person name="Jarju S."/>
            <person name="Secka A."/>
            <person name="Antonio M."/>
            <person name="Oren A."/>
            <person name="Chaudhuri R.R."/>
            <person name="La Ragione R."/>
            <person name="Hildebrand F."/>
            <person name="Pallen M.J."/>
        </authorList>
    </citation>
    <scope>NUCLEOTIDE SEQUENCE</scope>
    <source>
        <strain evidence="5">5134</strain>
    </source>
</reference>
<sequence length="385" mass="44197">MLFTLTLILTLAAFAADWIHLRRQRRRGTPALRSFFVWVLITDALPLISAIVGWISRDNGPGLMNLYMWLFWAWIVTVLPRLLYYVFHFFRLPRTGLLLAALFTLYLLWGTTFGRTRIHVSRVEICSDRIPAAFDGFRVVQFSDAHVGTLVRPERELTRLADTINALRPDAVFFTGDLVNIRSAELDDRTMALLQRIEAPVWSVLGNHDVGSYIRDSIRYPAAAEARKVVERQRAMGWCVLEDTTVYLRRGADSLALTGISFDPVLRERRHDRHLPADNLPTIYAGVPDSLYNITLAHIPQLWEQITALGYGDLTLSGHVHSMQMKIRPWGRGWSPAVWLYEHWSGRYDNGRHTLYINDGTGYVAYPMRLGAWPEVTLFTLKRCE</sequence>
<comment type="caution">
    <text evidence="5">The sequence shown here is derived from an EMBL/GenBank/DDBJ whole genome shotgun (WGS) entry which is preliminary data.</text>
</comment>
<proteinExistence type="predicted"/>
<dbReference type="EMBL" id="DXDA01000063">
    <property type="protein sequence ID" value="HIY69326.1"/>
    <property type="molecule type" value="Genomic_DNA"/>
</dbReference>
<evidence type="ECO:0000256" key="1">
    <source>
        <dbReference type="ARBA" id="ARBA00022723"/>
    </source>
</evidence>
<evidence type="ECO:0000313" key="5">
    <source>
        <dbReference type="EMBL" id="HIY69326.1"/>
    </source>
</evidence>
<evidence type="ECO:0000256" key="2">
    <source>
        <dbReference type="ARBA" id="ARBA00022801"/>
    </source>
</evidence>
<feature type="domain" description="Calcineurin-like phosphoesterase" evidence="4">
    <location>
        <begin position="137"/>
        <end position="322"/>
    </location>
</feature>
<keyword evidence="3" id="KW-0812">Transmembrane</keyword>
<evidence type="ECO:0000256" key="3">
    <source>
        <dbReference type="SAM" id="Phobius"/>
    </source>
</evidence>
<evidence type="ECO:0000313" key="6">
    <source>
        <dbReference type="Proteomes" id="UP000886844"/>
    </source>
</evidence>
<feature type="transmembrane region" description="Helical" evidence="3">
    <location>
        <begin position="92"/>
        <end position="109"/>
    </location>
</feature>
<gene>
    <name evidence="5" type="ORF">H9828_07910</name>
</gene>
<keyword evidence="3" id="KW-1133">Transmembrane helix</keyword>
<dbReference type="Proteomes" id="UP000886844">
    <property type="component" value="Unassembled WGS sequence"/>
</dbReference>
<dbReference type="GO" id="GO:0008758">
    <property type="term" value="F:UDP-2,3-diacylglucosamine hydrolase activity"/>
    <property type="evidence" value="ECO:0007669"/>
    <property type="project" value="TreeGrafter"/>
</dbReference>